<organism evidence="1 2">
    <name type="scientific">Plakobranchus ocellatus</name>
    <dbReference type="NCBI Taxonomy" id="259542"/>
    <lineage>
        <taxon>Eukaryota</taxon>
        <taxon>Metazoa</taxon>
        <taxon>Spiralia</taxon>
        <taxon>Lophotrochozoa</taxon>
        <taxon>Mollusca</taxon>
        <taxon>Gastropoda</taxon>
        <taxon>Heterobranchia</taxon>
        <taxon>Euthyneura</taxon>
        <taxon>Panpulmonata</taxon>
        <taxon>Sacoglossa</taxon>
        <taxon>Placobranchoidea</taxon>
        <taxon>Plakobranchidae</taxon>
        <taxon>Plakobranchus</taxon>
    </lineage>
</organism>
<comment type="caution">
    <text evidence="1">The sequence shown here is derived from an EMBL/GenBank/DDBJ whole genome shotgun (WGS) entry which is preliminary data.</text>
</comment>
<sequence>MCPAEWNLGVTARMGCEGPETLEQNNILYGTGGFDGKVACESALRSAGTLMSRVRAPTSAPRPGGGPQGLRSTCCGLAIYKNPKNPLRYKI</sequence>
<reference evidence="1 2" key="1">
    <citation type="journal article" date="2021" name="Elife">
        <title>Chloroplast acquisition without the gene transfer in kleptoplastic sea slugs, Plakobranchus ocellatus.</title>
        <authorList>
            <person name="Maeda T."/>
            <person name="Takahashi S."/>
            <person name="Yoshida T."/>
            <person name="Shimamura S."/>
            <person name="Takaki Y."/>
            <person name="Nagai Y."/>
            <person name="Toyoda A."/>
            <person name="Suzuki Y."/>
            <person name="Arimoto A."/>
            <person name="Ishii H."/>
            <person name="Satoh N."/>
            <person name="Nishiyama T."/>
            <person name="Hasebe M."/>
            <person name="Maruyama T."/>
            <person name="Minagawa J."/>
            <person name="Obokata J."/>
            <person name="Shigenobu S."/>
        </authorList>
    </citation>
    <scope>NUCLEOTIDE SEQUENCE [LARGE SCALE GENOMIC DNA]</scope>
</reference>
<evidence type="ECO:0000313" key="1">
    <source>
        <dbReference type="EMBL" id="GFO31542.1"/>
    </source>
</evidence>
<evidence type="ECO:0000313" key="2">
    <source>
        <dbReference type="Proteomes" id="UP000735302"/>
    </source>
</evidence>
<protein>
    <submittedName>
        <fullName evidence="1">Uncharacterized protein</fullName>
    </submittedName>
</protein>
<dbReference type="EMBL" id="BLXT01006409">
    <property type="protein sequence ID" value="GFO31542.1"/>
    <property type="molecule type" value="Genomic_DNA"/>
</dbReference>
<proteinExistence type="predicted"/>
<keyword evidence="2" id="KW-1185">Reference proteome</keyword>
<dbReference type="AlphaFoldDB" id="A0AAV4CIP6"/>
<dbReference type="Proteomes" id="UP000735302">
    <property type="component" value="Unassembled WGS sequence"/>
</dbReference>
<name>A0AAV4CIP6_9GAST</name>
<accession>A0AAV4CIP6</accession>
<gene>
    <name evidence="1" type="ORF">PoB_005804700</name>
</gene>